<dbReference type="SUPFAM" id="SSF52172">
    <property type="entry name" value="CheY-like"/>
    <property type="match status" value="1"/>
</dbReference>
<dbReference type="InterPro" id="IPR011006">
    <property type="entry name" value="CheY-like_superfamily"/>
</dbReference>
<sequence>MTIALSKRFDELKATGLLPSPTGVAMEILRLTQNEGSTIKQIAQTIQADPALTGRTLKFANSAHAGARKPIASVSDAVVRLGMRTVGTLSLGFSVLSSSRRGPCEGFDYDRFWSNSLVLGIASKTLCGMTKAAPQEEGFACGLLSQIGRLALASVYPEEYAEVLTTWANGTGNELRDLEQQAFSTDHAEMTAAMLEDWRLPESFRIAVLNQIDDHRKAPSTKTQSDVLTLILQTANQIARVCVEDEDSRAEPIKKLMACYDQIDLESSGLAELCDEVAEQWQTWGEILNVNTRELPKFEEILEKSREVESEVTVEEQIEPEGENDPQPKSLRILVAEDDPLQLALITKLVKAAGHSVVGTSNGREALRTALETNPDVVITDWMMPEMDGFELCRSLRKAKFGRQLYLIIMTSNGEEERLVEAFEAGADDYLVKPLRARPLQARIRAAVRMIELQHEVELEREHIRQMTAELAVVNRKLEQAAFTDALTALPNRRYLIKCLKEEWATISRKGGQLSCMLLDIDRFKSVNDTYGHDVGDLVLKKVAAILQTVTRDSDVVCRQGGEEFVVVCPGSDLQSAALGAERLRSKIESETLGYFEQFEHPITVSVGVATRESLMRDEDVILKAADEALYRAKETGRNRVCCANDKPVEKISKIQDSLRSIFQ</sequence>
<accession>A0A5C6BI46</accession>
<dbReference type="Pfam" id="PF00990">
    <property type="entry name" value="GGDEF"/>
    <property type="match status" value="1"/>
</dbReference>
<comment type="catalytic activity">
    <reaction evidence="2">
        <text>2 GTP = 3',3'-c-di-GMP + 2 diphosphate</text>
        <dbReference type="Rhea" id="RHEA:24898"/>
        <dbReference type="ChEBI" id="CHEBI:33019"/>
        <dbReference type="ChEBI" id="CHEBI:37565"/>
        <dbReference type="ChEBI" id="CHEBI:58805"/>
        <dbReference type="EC" id="2.7.7.65"/>
    </reaction>
</comment>
<evidence type="ECO:0000259" key="6">
    <source>
        <dbReference type="PROSITE" id="PS51833"/>
    </source>
</evidence>
<reference evidence="7 8" key="1">
    <citation type="submission" date="2019-02" db="EMBL/GenBank/DDBJ databases">
        <title>Deep-cultivation of Planctomycetes and their phenomic and genomic characterization uncovers novel biology.</title>
        <authorList>
            <person name="Wiegand S."/>
            <person name="Jogler M."/>
            <person name="Boedeker C."/>
            <person name="Pinto D."/>
            <person name="Vollmers J."/>
            <person name="Rivas-Marin E."/>
            <person name="Kohn T."/>
            <person name="Peeters S.H."/>
            <person name="Heuer A."/>
            <person name="Rast P."/>
            <person name="Oberbeckmann S."/>
            <person name="Bunk B."/>
            <person name="Jeske O."/>
            <person name="Meyerdierks A."/>
            <person name="Storesund J.E."/>
            <person name="Kallscheuer N."/>
            <person name="Luecker S."/>
            <person name="Lage O.M."/>
            <person name="Pohl T."/>
            <person name="Merkel B.J."/>
            <person name="Hornburger P."/>
            <person name="Mueller R.-W."/>
            <person name="Bruemmer F."/>
            <person name="Labrenz M."/>
            <person name="Spormann A.M."/>
            <person name="Op Den Camp H."/>
            <person name="Overmann J."/>
            <person name="Amann R."/>
            <person name="Jetten M.S.M."/>
            <person name="Mascher T."/>
            <person name="Medema M.H."/>
            <person name="Devos D.P."/>
            <person name="Kaster A.-K."/>
            <person name="Ovreas L."/>
            <person name="Rohde M."/>
            <person name="Galperin M.Y."/>
            <person name="Jogler C."/>
        </authorList>
    </citation>
    <scope>NUCLEOTIDE SEQUENCE [LARGE SCALE GENOMIC DNA]</scope>
    <source>
        <strain evidence="7 8">CA54</strain>
    </source>
</reference>
<evidence type="ECO:0000313" key="7">
    <source>
        <dbReference type="EMBL" id="TWU11660.1"/>
    </source>
</evidence>
<dbReference type="SMART" id="SM00448">
    <property type="entry name" value="REC"/>
    <property type="match status" value="1"/>
</dbReference>
<dbReference type="GO" id="GO:0005886">
    <property type="term" value="C:plasma membrane"/>
    <property type="evidence" value="ECO:0007669"/>
    <property type="project" value="TreeGrafter"/>
</dbReference>
<feature type="modified residue" description="4-aspartylphosphate" evidence="3">
    <location>
        <position position="381"/>
    </location>
</feature>
<dbReference type="InterPro" id="IPR050469">
    <property type="entry name" value="Diguanylate_Cyclase"/>
</dbReference>
<dbReference type="EC" id="2.7.7.65" evidence="1"/>
<dbReference type="GO" id="GO:0052621">
    <property type="term" value="F:diguanylate cyclase activity"/>
    <property type="evidence" value="ECO:0007669"/>
    <property type="project" value="UniProtKB-EC"/>
</dbReference>
<dbReference type="InterPro" id="IPR000160">
    <property type="entry name" value="GGDEF_dom"/>
</dbReference>
<dbReference type="AlphaFoldDB" id="A0A5C6BI46"/>
<dbReference type="Gene3D" id="3.30.70.270">
    <property type="match status" value="1"/>
</dbReference>
<dbReference type="Gene3D" id="3.40.50.2300">
    <property type="match status" value="1"/>
</dbReference>
<keyword evidence="3" id="KW-0597">Phosphoprotein</keyword>
<name>A0A5C6BI46_9PLAN</name>
<dbReference type="InterPro" id="IPR013976">
    <property type="entry name" value="HDOD"/>
</dbReference>
<keyword evidence="8" id="KW-1185">Reference proteome</keyword>
<dbReference type="SMART" id="SM00267">
    <property type="entry name" value="GGDEF"/>
    <property type="match status" value="1"/>
</dbReference>
<dbReference type="Pfam" id="PF08668">
    <property type="entry name" value="HDOD"/>
    <property type="match status" value="1"/>
</dbReference>
<dbReference type="PANTHER" id="PTHR45138:SF9">
    <property type="entry name" value="DIGUANYLATE CYCLASE DGCM-RELATED"/>
    <property type="match status" value="1"/>
</dbReference>
<dbReference type="NCBIfam" id="TIGR00254">
    <property type="entry name" value="GGDEF"/>
    <property type="match status" value="1"/>
</dbReference>
<gene>
    <name evidence="7" type="primary">pleD_2</name>
    <name evidence="7" type="ORF">CA54_04680</name>
</gene>
<dbReference type="PROSITE" id="PS50887">
    <property type="entry name" value="GGDEF"/>
    <property type="match status" value="1"/>
</dbReference>
<organism evidence="7 8">
    <name type="scientific">Symmachiella macrocystis</name>
    <dbReference type="NCBI Taxonomy" id="2527985"/>
    <lineage>
        <taxon>Bacteria</taxon>
        <taxon>Pseudomonadati</taxon>
        <taxon>Planctomycetota</taxon>
        <taxon>Planctomycetia</taxon>
        <taxon>Planctomycetales</taxon>
        <taxon>Planctomycetaceae</taxon>
        <taxon>Symmachiella</taxon>
    </lineage>
</organism>
<dbReference type="GO" id="GO:1902201">
    <property type="term" value="P:negative regulation of bacterial-type flagellum-dependent cell motility"/>
    <property type="evidence" value="ECO:0007669"/>
    <property type="project" value="TreeGrafter"/>
</dbReference>
<evidence type="ECO:0000313" key="8">
    <source>
        <dbReference type="Proteomes" id="UP000320735"/>
    </source>
</evidence>
<dbReference type="CDD" id="cd17574">
    <property type="entry name" value="REC_OmpR"/>
    <property type="match status" value="1"/>
</dbReference>
<dbReference type="InterPro" id="IPR043128">
    <property type="entry name" value="Rev_trsase/Diguanyl_cyclase"/>
</dbReference>
<dbReference type="OrthoDB" id="243535at2"/>
<evidence type="ECO:0000256" key="3">
    <source>
        <dbReference type="PROSITE-ProRule" id="PRU00169"/>
    </source>
</evidence>
<evidence type="ECO:0000259" key="4">
    <source>
        <dbReference type="PROSITE" id="PS50110"/>
    </source>
</evidence>
<evidence type="ECO:0000256" key="1">
    <source>
        <dbReference type="ARBA" id="ARBA00012528"/>
    </source>
</evidence>
<dbReference type="Gene3D" id="1.10.3210.10">
    <property type="entry name" value="Hypothetical protein af1432"/>
    <property type="match status" value="1"/>
</dbReference>
<dbReference type="SUPFAM" id="SSF55073">
    <property type="entry name" value="Nucleotide cyclase"/>
    <property type="match status" value="1"/>
</dbReference>
<dbReference type="PROSITE" id="PS51833">
    <property type="entry name" value="HDOD"/>
    <property type="match status" value="1"/>
</dbReference>
<evidence type="ECO:0000256" key="2">
    <source>
        <dbReference type="ARBA" id="ARBA00034247"/>
    </source>
</evidence>
<dbReference type="RefSeq" id="WP_146369240.1">
    <property type="nucleotide sequence ID" value="NZ_SJPP01000001.1"/>
</dbReference>
<dbReference type="CDD" id="cd01949">
    <property type="entry name" value="GGDEF"/>
    <property type="match status" value="1"/>
</dbReference>
<dbReference type="PANTHER" id="PTHR45138">
    <property type="entry name" value="REGULATORY COMPONENTS OF SENSORY TRANSDUCTION SYSTEM"/>
    <property type="match status" value="1"/>
</dbReference>
<protein>
    <recommendedName>
        <fullName evidence="1">diguanylate cyclase</fullName>
        <ecNumber evidence="1">2.7.7.65</ecNumber>
    </recommendedName>
</protein>
<evidence type="ECO:0000259" key="5">
    <source>
        <dbReference type="PROSITE" id="PS50887"/>
    </source>
</evidence>
<dbReference type="GO" id="GO:0043709">
    <property type="term" value="P:cell adhesion involved in single-species biofilm formation"/>
    <property type="evidence" value="ECO:0007669"/>
    <property type="project" value="TreeGrafter"/>
</dbReference>
<dbReference type="Proteomes" id="UP000320735">
    <property type="component" value="Unassembled WGS sequence"/>
</dbReference>
<dbReference type="InterPro" id="IPR029787">
    <property type="entry name" value="Nucleotide_cyclase"/>
</dbReference>
<dbReference type="EMBL" id="SJPP01000001">
    <property type="protein sequence ID" value="TWU11660.1"/>
    <property type="molecule type" value="Genomic_DNA"/>
</dbReference>
<dbReference type="InterPro" id="IPR001789">
    <property type="entry name" value="Sig_transdc_resp-reg_receiver"/>
</dbReference>
<feature type="domain" description="GGDEF" evidence="5">
    <location>
        <begin position="512"/>
        <end position="646"/>
    </location>
</feature>
<comment type="caution">
    <text evidence="7">The sequence shown here is derived from an EMBL/GenBank/DDBJ whole genome shotgun (WGS) entry which is preliminary data.</text>
</comment>
<dbReference type="GO" id="GO:0000160">
    <property type="term" value="P:phosphorelay signal transduction system"/>
    <property type="evidence" value="ECO:0007669"/>
    <property type="project" value="InterPro"/>
</dbReference>
<dbReference type="FunFam" id="3.30.70.270:FF:000001">
    <property type="entry name" value="Diguanylate cyclase domain protein"/>
    <property type="match status" value="1"/>
</dbReference>
<dbReference type="SUPFAM" id="SSF109604">
    <property type="entry name" value="HD-domain/PDEase-like"/>
    <property type="match status" value="1"/>
</dbReference>
<feature type="domain" description="Response regulatory" evidence="4">
    <location>
        <begin position="332"/>
        <end position="448"/>
    </location>
</feature>
<dbReference type="Pfam" id="PF00072">
    <property type="entry name" value="Response_reg"/>
    <property type="match status" value="1"/>
</dbReference>
<dbReference type="PROSITE" id="PS50110">
    <property type="entry name" value="RESPONSE_REGULATORY"/>
    <property type="match status" value="1"/>
</dbReference>
<proteinExistence type="predicted"/>
<feature type="domain" description="HDOD" evidence="6">
    <location>
        <begin position="18"/>
        <end position="214"/>
    </location>
</feature>